<evidence type="ECO:0000313" key="1">
    <source>
        <dbReference type="EMBL" id="UYV60775.1"/>
    </source>
</evidence>
<organism evidence="1 2">
    <name type="scientific">Cordylochernes scorpioides</name>
    <dbReference type="NCBI Taxonomy" id="51811"/>
    <lineage>
        <taxon>Eukaryota</taxon>
        <taxon>Metazoa</taxon>
        <taxon>Ecdysozoa</taxon>
        <taxon>Arthropoda</taxon>
        <taxon>Chelicerata</taxon>
        <taxon>Arachnida</taxon>
        <taxon>Pseudoscorpiones</taxon>
        <taxon>Cheliferoidea</taxon>
        <taxon>Chernetidae</taxon>
        <taxon>Cordylochernes</taxon>
    </lineage>
</organism>
<reference evidence="1 2" key="1">
    <citation type="submission" date="2022-01" db="EMBL/GenBank/DDBJ databases">
        <title>A chromosomal length assembly of Cordylochernes scorpioides.</title>
        <authorList>
            <person name="Zeh D."/>
            <person name="Zeh J."/>
        </authorList>
    </citation>
    <scope>NUCLEOTIDE SEQUENCE [LARGE SCALE GENOMIC DNA]</scope>
    <source>
        <strain evidence="1">IN4F17</strain>
        <tissue evidence="1">Whole Body</tissue>
    </source>
</reference>
<gene>
    <name evidence="1" type="ORF">LAZ67_1002265</name>
</gene>
<name>A0ABY6JX34_9ARAC</name>
<sequence>MDEQIQTIIDNRERESLGLQVENCTKVLTACATFQHPFSSKKILQDKEGYFLHRKCQISAFFPGHNKNIISVTFFFFLISPQSYQGIKLVELVDGVCWGYVFFPISTQSYQGIKLVELVDGVNHQTYIGSAKVVFSSQIDGILPFPVGLETQVRHCRYGYNIVMWNKNHIPEWNVSEHPRIM</sequence>
<dbReference type="EMBL" id="CP092863">
    <property type="protein sequence ID" value="UYV60775.1"/>
    <property type="molecule type" value="Genomic_DNA"/>
</dbReference>
<proteinExistence type="predicted"/>
<protein>
    <submittedName>
        <fullName evidence="1">Uncharacterized protein</fullName>
    </submittedName>
</protein>
<dbReference type="Proteomes" id="UP001235939">
    <property type="component" value="Chromosome 01"/>
</dbReference>
<accession>A0ABY6JX34</accession>
<keyword evidence="2" id="KW-1185">Reference proteome</keyword>
<evidence type="ECO:0000313" key="2">
    <source>
        <dbReference type="Proteomes" id="UP001235939"/>
    </source>
</evidence>